<protein>
    <submittedName>
        <fullName evidence="1">Uncharacterized protein</fullName>
    </submittedName>
</protein>
<gene>
    <name evidence="1" type="ORF">METZ01_LOCUS12206</name>
</gene>
<organism evidence="1">
    <name type="scientific">marine metagenome</name>
    <dbReference type="NCBI Taxonomy" id="408172"/>
    <lineage>
        <taxon>unclassified sequences</taxon>
        <taxon>metagenomes</taxon>
        <taxon>ecological metagenomes</taxon>
    </lineage>
</organism>
<name>A0A381NXL9_9ZZZZ</name>
<sequence length="41" mass="4594">MNYYALAMRLVTARSLHIIQLVGFSNELFITFTSLFNGLAG</sequence>
<evidence type="ECO:0000313" key="1">
    <source>
        <dbReference type="EMBL" id="SUZ59352.1"/>
    </source>
</evidence>
<dbReference type="EMBL" id="UINC01000673">
    <property type="protein sequence ID" value="SUZ59352.1"/>
    <property type="molecule type" value="Genomic_DNA"/>
</dbReference>
<proteinExistence type="predicted"/>
<dbReference type="AlphaFoldDB" id="A0A381NXL9"/>
<accession>A0A381NXL9</accession>
<reference evidence="1" key="1">
    <citation type="submission" date="2018-05" db="EMBL/GenBank/DDBJ databases">
        <authorList>
            <person name="Lanie J.A."/>
            <person name="Ng W.-L."/>
            <person name="Kazmierczak K.M."/>
            <person name="Andrzejewski T.M."/>
            <person name="Davidsen T.M."/>
            <person name="Wayne K.J."/>
            <person name="Tettelin H."/>
            <person name="Glass J.I."/>
            <person name="Rusch D."/>
            <person name="Podicherti R."/>
            <person name="Tsui H.-C.T."/>
            <person name="Winkler M.E."/>
        </authorList>
    </citation>
    <scope>NUCLEOTIDE SEQUENCE</scope>
</reference>